<feature type="domain" description="Calcineurin-like phosphoesterase" evidence="1">
    <location>
        <begin position="22"/>
        <end position="113"/>
    </location>
</feature>
<organism evidence="2 3">
    <name type="scientific">Halobellus salinus</name>
    <dbReference type="NCBI Taxonomy" id="931585"/>
    <lineage>
        <taxon>Archaea</taxon>
        <taxon>Methanobacteriati</taxon>
        <taxon>Methanobacteriota</taxon>
        <taxon>Stenosarchaea group</taxon>
        <taxon>Halobacteria</taxon>
        <taxon>Halobacteriales</taxon>
        <taxon>Haloferacaceae</taxon>
        <taxon>Halobellus</taxon>
    </lineage>
</organism>
<dbReference type="Pfam" id="PF00149">
    <property type="entry name" value="Metallophos"/>
    <property type="match status" value="1"/>
</dbReference>
<sequence>MPVVDGITFLQRGVFVSDTATLVIADLHVGRDEASSVTLPLGERADLVDRLGGLLAETEPETVVFAGDVLHRFDGVTQQARGTVGALVDTCRDADARTVFVRGNHDTVLGELRDDVEPAYVVADAPRTVVCHGHEIPETRADRYVVGHDHPAITVEGQRHPCFLELSDAYRGADVLMLPAFSRLAPGVTVNDARDGDFQSPLVDGLADARPVVYDGEDGATLRFPPLSKFRRLL</sequence>
<comment type="caution">
    <text evidence="2">The sequence shown here is derived from an EMBL/GenBank/DDBJ whole genome shotgun (WGS) entry which is preliminary data.</text>
</comment>
<dbReference type="AlphaFoldDB" id="A0A830EIZ7"/>
<accession>A0A830EIZ7</accession>
<keyword evidence="3" id="KW-1185">Reference proteome</keyword>
<dbReference type="PANTHER" id="PTHR39323">
    <property type="entry name" value="BLR1149 PROTEIN"/>
    <property type="match status" value="1"/>
</dbReference>
<proteinExistence type="predicted"/>
<evidence type="ECO:0000313" key="2">
    <source>
        <dbReference type="EMBL" id="GGJ14928.1"/>
    </source>
</evidence>
<evidence type="ECO:0000313" key="3">
    <source>
        <dbReference type="Proteomes" id="UP000653099"/>
    </source>
</evidence>
<dbReference type="RefSeq" id="WP_188788118.1">
    <property type="nucleotide sequence ID" value="NZ_BMOC01000021.1"/>
</dbReference>
<dbReference type="OrthoDB" id="18264at2157"/>
<dbReference type="EMBL" id="BMOC01000021">
    <property type="protein sequence ID" value="GGJ14928.1"/>
    <property type="molecule type" value="Genomic_DNA"/>
</dbReference>
<dbReference type="InterPro" id="IPR024173">
    <property type="entry name" value="Pesterase_MJ0037-like"/>
</dbReference>
<dbReference type="Gene3D" id="3.60.21.10">
    <property type="match status" value="1"/>
</dbReference>
<dbReference type="Proteomes" id="UP000653099">
    <property type="component" value="Unassembled WGS sequence"/>
</dbReference>
<dbReference type="GO" id="GO:0016787">
    <property type="term" value="F:hydrolase activity"/>
    <property type="evidence" value="ECO:0007669"/>
    <property type="project" value="InterPro"/>
</dbReference>
<protein>
    <submittedName>
        <fullName evidence="2">Metallophosphoesterase</fullName>
    </submittedName>
</protein>
<dbReference type="InterPro" id="IPR029052">
    <property type="entry name" value="Metallo-depent_PP-like"/>
</dbReference>
<reference evidence="2" key="1">
    <citation type="journal article" date="2014" name="Int. J. Syst. Evol. Microbiol.">
        <title>Complete genome sequence of Corynebacterium casei LMG S-19264T (=DSM 44701T), isolated from a smear-ripened cheese.</title>
        <authorList>
            <consortium name="US DOE Joint Genome Institute (JGI-PGF)"/>
            <person name="Walter F."/>
            <person name="Albersmeier A."/>
            <person name="Kalinowski J."/>
            <person name="Ruckert C."/>
        </authorList>
    </citation>
    <scope>NUCLEOTIDE SEQUENCE</scope>
    <source>
        <strain evidence="2">JCM 14359</strain>
    </source>
</reference>
<name>A0A830EIZ7_9EURY</name>
<dbReference type="PIRSF" id="PIRSF000887">
    <property type="entry name" value="Pesterase_MJ0037"/>
    <property type="match status" value="1"/>
</dbReference>
<gene>
    <name evidence="2" type="ORF">GCM10008995_25990</name>
</gene>
<dbReference type="PANTHER" id="PTHR39323:SF1">
    <property type="entry name" value="BLR1149 PROTEIN"/>
    <property type="match status" value="1"/>
</dbReference>
<dbReference type="SUPFAM" id="SSF56300">
    <property type="entry name" value="Metallo-dependent phosphatases"/>
    <property type="match status" value="1"/>
</dbReference>
<reference evidence="2" key="2">
    <citation type="submission" date="2020-09" db="EMBL/GenBank/DDBJ databases">
        <authorList>
            <person name="Sun Q."/>
            <person name="Ohkuma M."/>
        </authorList>
    </citation>
    <scope>NUCLEOTIDE SEQUENCE</scope>
    <source>
        <strain evidence="2">JCM 14359</strain>
    </source>
</reference>
<evidence type="ECO:0000259" key="1">
    <source>
        <dbReference type="Pfam" id="PF00149"/>
    </source>
</evidence>
<dbReference type="InterPro" id="IPR004843">
    <property type="entry name" value="Calcineurin-like_PHP"/>
</dbReference>